<reference evidence="1" key="1">
    <citation type="journal article" date="2021" name="Proc. Natl. Acad. Sci. U.S.A.">
        <title>A Catalog of Tens of Thousands of Viruses from Human Metagenomes Reveals Hidden Associations with Chronic Diseases.</title>
        <authorList>
            <person name="Tisza M.J."/>
            <person name="Buck C.B."/>
        </authorList>
    </citation>
    <scope>NUCLEOTIDE SEQUENCE</scope>
    <source>
        <strain evidence="1">CtZ2t4</strain>
    </source>
</reference>
<proteinExistence type="predicted"/>
<protein>
    <submittedName>
        <fullName evidence="1">Large Terminase</fullName>
    </submittedName>
</protein>
<accession>A0A8S5SRT6</accession>
<dbReference type="NCBIfam" id="TIGR01630">
    <property type="entry name" value="psiM2_ORF9"/>
    <property type="match status" value="1"/>
</dbReference>
<dbReference type="Pfam" id="PF03237">
    <property type="entry name" value="Terminase_6N"/>
    <property type="match status" value="1"/>
</dbReference>
<dbReference type="EMBL" id="BK032664">
    <property type="protein sequence ID" value="DAF53757.1"/>
    <property type="molecule type" value="Genomic_DNA"/>
</dbReference>
<organism evidence="1">
    <name type="scientific">Myoviridae sp. ctZ2t4</name>
    <dbReference type="NCBI Taxonomy" id="2827693"/>
    <lineage>
        <taxon>Viruses</taxon>
        <taxon>Duplodnaviria</taxon>
        <taxon>Heunggongvirae</taxon>
        <taxon>Uroviricota</taxon>
        <taxon>Caudoviricetes</taxon>
    </lineage>
</organism>
<sequence>MKAIENLKRLFKINNCLEYSNNKIFKDFIELKELEQDLENYLNSTNEIPLDKIKYLKKTNEFLCQESYYSYFKQSFPAQTPLILGEHIELICDVLTLAERGLFKDTDTKSRIAISIPPRHLKSTSITNCYPSWFMGRAPWRSTIVASYGDNLVEKAGQKNRERIQNFAGDLFGVEIKGDVAKKALWELTGGGRFKGTTMRGGATGEGCELMIIDDPVKNREEANSKTIQTRIWEEYQDTFMTRPHQNCVIVLIMTRWTNNDLRGMIEENEKNLKWLRLDLMAICENEEEVEDDPLGREIGQALYPQMFDVDYFQPFRTNPRTWWSLYKQRPQVDTGEYFQRNYFQYFEFDENFVYLHSERGIIKYLLSSCRAFQTIDTAQKDKQQNDETAILTVAVTPDNDMLILDCYHGRLQVPEQEKMIDLYWNKWDCSFQAIEDKQSGIGIIQKKENEGRPILKLPAKGDKIERATTSILFYANMKVYHLKGAEWLGYLETQLLEFPNGKHDDVVDTVSYAGIVIENKNSIVSGV</sequence>
<evidence type="ECO:0000313" key="1">
    <source>
        <dbReference type="EMBL" id="DAF53757.1"/>
    </source>
</evidence>
<dbReference type="InterPro" id="IPR006517">
    <property type="entry name" value="Phage_terminase_lsu-like_C"/>
</dbReference>
<name>A0A8S5SRT6_9CAUD</name>